<keyword evidence="2" id="KW-0472">Membrane</keyword>
<sequence length="109" mass="11682">MNLSIRERLILRRIERELRSRDPALAALLEMHGGESPAEGAPAGPSPQELPAWWLMGFALCVIAAIVLLGRYSPVPPGTWYPPSAPDSPAAPVGPNGQRQAPTLNLRPG</sequence>
<dbReference type="Proteomes" id="UP001501020">
    <property type="component" value="Unassembled WGS sequence"/>
</dbReference>
<dbReference type="InterPro" id="IPR021401">
    <property type="entry name" value="DUF3040"/>
</dbReference>
<name>A0ABN2XZA6_9ACTN</name>
<proteinExistence type="predicted"/>
<keyword evidence="4" id="KW-1185">Reference proteome</keyword>
<protein>
    <recommendedName>
        <fullName evidence="5">DUF3040 domain-containing protein</fullName>
    </recommendedName>
</protein>
<evidence type="ECO:0000313" key="3">
    <source>
        <dbReference type="EMBL" id="GAA2118981.1"/>
    </source>
</evidence>
<evidence type="ECO:0000256" key="1">
    <source>
        <dbReference type="SAM" id="MobiDB-lite"/>
    </source>
</evidence>
<keyword evidence="2" id="KW-1133">Transmembrane helix</keyword>
<gene>
    <name evidence="3" type="ORF">GCM10009727_02510</name>
</gene>
<organism evidence="3 4">
    <name type="scientific">Actinomadura napierensis</name>
    <dbReference type="NCBI Taxonomy" id="267854"/>
    <lineage>
        <taxon>Bacteria</taxon>
        <taxon>Bacillati</taxon>
        <taxon>Actinomycetota</taxon>
        <taxon>Actinomycetes</taxon>
        <taxon>Streptosporangiales</taxon>
        <taxon>Thermomonosporaceae</taxon>
        <taxon>Actinomadura</taxon>
    </lineage>
</organism>
<evidence type="ECO:0008006" key="5">
    <source>
        <dbReference type="Google" id="ProtNLM"/>
    </source>
</evidence>
<keyword evidence="2" id="KW-0812">Transmembrane</keyword>
<dbReference type="EMBL" id="BAAAMR010000001">
    <property type="protein sequence ID" value="GAA2118981.1"/>
    <property type="molecule type" value="Genomic_DNA"/>
</dbReference>
<comment type="caution">
    <text evidence="3">The sequence shown here is derived from an EMBL/GenBank/DDBJ whole genome shotgun (WGS) entry which is preliminary data.</text>
</comment>
<accession>A0ABN2XZA6</accession>
<dbReference type="Pfam" id="PF11239">
    <property type="entry name" value="DUF3040"/>
    <property type="match status" value="1"/>
</dbReference>
<dbReference type="RefSeq" id="WP_344260374.1">
    <property type="nucleotide sequence ID" value="NZ_BAAAMR010000001.1"/>
</dbReference>
<feature type="transmembrane region" description="Helical" evidence="2">
    <location>
        <begin position="52"/>
        <end position="70"/>
    </location>
</feature>
<feature type="region of interest" description="Disordered" evidence="1">
    <location>
        <begin position="78"/>
        <end position="109"/>
    </location>
</feature>
<reference evidence="3 4" key="1">
    <citation type="journal article" date="2019" name="Int. J. Syst. Evol. Microbiol.">
        <title>The Global Catalogue of Microorganisms (GCM) 10K type strain sequencing project: providing services to taxonomists for standard genome sequencing and annotation.</title>
        <authorList>
            <consortium name="The Broad Institute Genomics Platform"/>
            <consortium name="The Broad Institute Genome Sequencing Center for Infectious Disease"/>
            <person name="Wu L."/>
            <person name="Ma J."/>
        </authorList>
    </citation>
    <scope>NUCLEOTIDE SEQUENCE [LARGE SCALE GENOMIC DNA]</scope>
    <source>
        <strain evidence="3 4">JCM 13850</strain>
    </source>
</reference>
<evidence type="ECO:0000313" key="4">
    <source>
        <dbReference type="Proteomes" id="UP001501020"/>
    </source>
</evidence>
<evidence type="ECO:0000256" key="2">
    <source>
        <dbReference type="SAM" id="Phobius"/>
    </source>
</evidence>